<protein>
    <submittedName>
        <fullName evidence="5">UpxY family transcription antiterminator</fullName>
    </submittedName>
</protein>
<dbReference type="Gene3D" id="3.30.70.940">
    <property type="entry name" value="NusG, N-terminal domain"/>
    <property type="match status" value="1"/>
</dbReference>
<dbReference type="EMBL" id="CP119311">
    <property type="protein sequence ID" value="WEK36546.1"/>
    <property type="molecule type" value="Genomic_DNA"/>
</dbReference>
<dbReference type="InterPro" id="IPR006645">
    <property type="entry name" value="NGN-like_dom"/>
</dbReference>
<dbReference type="PANTHER" id="PTHR30265">
    <property type="entry name" value="RHO-INTERACTING TRANSCRIPTION TERMINATION FACTOR NUSG"/>
    <property type="match status" value="1"/>
</dbReference>
<organism evidence="5 6">
    <name type="scientific">Candidatus Pseudobacter hemicellulosilyticus</name>
    <dbReference type="NCBI Taxonomy" id="3121375"/>
    <lineage>
        <taxon>Bacteria</taxon>
        <taxon>Pseudomonadati</taxon>
        <taxon>Bacteroidota</taxon>
        <taxon>Chitinophagia</taxon>
        <taxon>Chitinophagales</taxon>
        <taxon>Chitinophagaceae</taxon>
        <taxon>Pseudobacter</taxon>
    </lineage>
</organism>
<evidence type="ECO:0000313" key="5">
    <source>
        <dbReference type="EMBL" id="WEK36546.1"/>
    </source>
</evidence>
<dbReference type="AlphaFoldDB" id="A0AAJ6BIR8"/>
<dbReference type="InterPro" id="IPR043425">
    <property type="entry name" value="NusG-like"/>
</dbReference>
<dbReference type="SMART" id="SM00738">
    <property type="entry name" value="NGN"/>
    <property type="match status" value="1"/>
</dbReference>
<dbReference type="GO" id="GO:0031564">
    <property type="term" value="P:transcription antitermination"/>
    <property type="evidence" value="ECO:0007669"/>
    <property type="project" value="UniProtKB-KW"/>
</dbReference>
<name>A0AAJ6BIR8_9BACT</name>
<dbReference type="Pfam" id="PF02357">
    <property type="entry name" value="NusG"/>
    <property type="match status" value="1"/>
</dbReference>
<keyword evidence="3" id="KW-0804">Transcription</keyword>
<evidence type="ECO:0000256" key="3">
    <source>
        <dbReference type="ARBA" id="ARBA00023163"/>
    </source>
</evidence>
<proteinExistence type="predicted"/>
<dbReference type="InterPro" id="IPR036735">
    <property type="entry name" value="NGN_dom_sf"/>
</dbReference>
<gene>
    <name evidence="5" type="ORF">P0Y53_03455</name>
</gene>
<feature type="domain" description="NusG-like N-terminal" evidence="4">
    <location>
        <begin position="7"/>
        <end position="104"/>
    </location>
</feature>
<keyword evidence="2" id="KW-0805">Transcription regulation</keyword>
<keyword evidence="1" id="KW-0889">Transcription antitermination</keyword>
<evidence type="ECO:0000313" key="6">
    <source>
        <dbReference type="Proteomes" id="UP001220610"/>
    </source>
</evidence>
<dbReference type="NCBIfam" id="NF033644">
    <property type="entry name" value="antiterm_UpxY"/>
    <property type="match status" value="1"/>
</dbReference>
<dbReference type="PANTHER" id="PTHR30265:SF4">
    <property type="entry name" value="KOW MOTIF FAMILY PROTEIN, EXPRESSED"/>
    <property type="match status" value="1"/>
</dbReference>
<accession>A0AAJ6BIR8</accession>
<dbReference type="CDD" id="cd09895">
    <property type="entry name" value="NGN_SP_UpxY"/>
    <property type="match status" value="1"/>
</dbReference>
<dbReference type="Proteomes" id="UP001220610">
    <property type="component" value="Chromosome"/>
</dbReference>
<reference evidence="5" key="1">
    <citation type="submission" date="2023-03" db="EMBL/GenBank/DDBJ databases">
        <title>Andean soil-derived lignocellulolytic bacterial consortium as a source of novel taxa and putative plastic-active enzymes.</title>
        <authorList>
            <person name="Diaz-Garcia L."/>
            <person name="Chuvochina M."/>
            <person name="Feuerriegel G."/>
            <person name="Bunk B."/>
            <person name="Sproer C."/>
            <person name="Streit W.R."/>
            <person name="Rodriguez L.M."/>
            <person name="Overmann J."/>
            <person name="Jimenez D.J."/>
        </authorList>
    </citation>
    <scope>NUCLEOTIDE SEQUENCE</scope>
    <source>
        <strain evidence="5">MAG 7</strain>
    </source>
</reference>
<evidence type="ECO:0000256" key="2">
    <source>
        <dbReference type="ARBA" id="ARBA00023015"/>
    </source>
</evidence>
<evidence type="ECO:0000256" key="1">
    <source>
        <dbReference type="ARBA" id="ARBA00022814"/>
    </source>
</evidence>
<sequence>MTANGTVRKWYAVYTKPRWEKKVHRLLEEKKVESYCPLNKVHRKWSDRMKVVEEPLFKSYVFVRVSDEEKVAVRMTSGVMNFVYWLGKPAIVKDKEIRDIRLFLQEYEDVEALPTNLEPGQDVKINAGVFMGEEAKVIGIKKKYAIVTIRSLGYQLRARIPKVALQAKKNA</sequence>
<dbReference type="SUPFAM" id="SSF82679">
    <property type="entry name" value="N-utilization substance G protein NusG, N-terminal domain"/>
    <property type="match status" value="1"/>
</dbReference>
<dbReference type="GO" id="GO:0006354">
    <property type="term" value="P:DNA-templated transcription elongation"/>
    <property type="evidence" value="ECO:0007669"/>
    <property type="project" value="InterPro"/>
</dbReference>
<evidence type="ECO:0000259" key="4">
    <source>
        <dbReference type="SMART" id="SM00738"/>
    </source>
</evidence>